<organism evidence="1 2">
    <name type="scientific">Rhodovulum sulfidophilum</name>
    <name type="common">Rhodobacter sulfidophilus</name>
    <dbReference type="NCBI Taxonomy" id="35806"/>
    <lineage>
        <taxon>Bacteria</taxon>
        <taxon>Pseudomonadati</taxon>
        <taxon>Pseudomonadota</taxon>
        <taxon>Alphaproteobacteria</taxon>
        <taxon>Rhodobacterales</taxon>
        <taxon>Paracoccaceae</taxon>
        <taxon>Rhodovulum</taxon>
    </lineage>
</organism>
<dbReference type="AlphaFoldDB" id="A0A0D6B4T5"/>
<gene>
    <name evidence="1" type="ORF">NHU_02944</name>
</gene>
<dbReference type="PATRIC" id="fig|35806.4.peg.3027"/>
<evidence type="ECO:0000313" key="2">
    <source>
        <dbReference type="Proteomes" id="UP000064912"/>
    </source>
</evidence>
<sequence>MENRCGSIAAVATADAGANLSHAIKADDVYCDDPPIIPIKRSSENVASKVFEYEPTIVET</sequence>
<dbReference type="KEGG" id="rsu:NHU_02944"/>
<protein>
    <submittedName>
        <fullName evidence="1">Major facilitator superfamily MFS_1 transporter</fullName>
    </submittedName>
</protein>
<proteinExistence type="predicted"/>
<evidence type="ECO:0000313" key="1">
    <source>
        <dbReference type="EMBL" id="BAQ70091.1"/>
    </source>
</evidence>
<dbReference type="Proteomes" id="UP000064912">
    <property type="component" value="Chromosome"/>
</dbReference>
<name>A0A0D6B4T5_RHOSU</name>
<reference evidence="1 2" key="1">
    <citation type="submission" date="2015-02" db="EMBL/GenBank/DDBJ databases">
        <title>Genome sequene of Rhodovulum sulfidophilum DSM 2351.</title>
        <authorList>
            <person name="Nagao N."/>
        </authorList>
    </citation>
    <scope>NUCLEOTIDE SEQUENCE [LARGE SCALE GENOMIC DNA]</scope>
    <source>
        <strain evidence="1 2">DSM 2351</strain>
    </source>
</reference>
<accession>A0A0D6B4T5</accession>
<dbReference type="EMBL" id="AP014800">
    <property type="protein sequence ID" value="BAQ70091.1"/>
    <property type="molecule type" value="Genomic_DNA"/>
</dbReference>